<accession>A0A2H6KEP4</accession>
<evidence type="ECO:0000256" key="3">
    <source>
        <dbReference type="ARBA" id="ARBA00022603"/>
    </source>
</evidence>
<proteinExistence type="inferred from homology"/>
<dbReference type="PANTHER" id="PTHR45875">
    <property type="entry name" value="METHYLTRANSFERASE N6AMT1"/>
    <property type="match status" value="1"/>
</dbReference>
<evidence type="ECO:0000256" key="7">
    <source>
        <dbReference type="SAM" id="MobiDB-lite"/>
    </source>
</evidence>
<dbReference type="GO" id="GO:0032259">
    <property type="term" value="P:methylation"/>
    <property type="evidence" value="ECO:0007669"/>
    <property type="project" value="UniProtKB-KW"/>
</dbReference>
<evidence type="ECO:0000256" key="1">
    <source>
        <dbReference type="ARBA" id="ARBA00004123"/>
    </source>
</evidence>
<keyword evidence="5" id="KW-0949">S-adenosyl-L-methionine</keyword>
<dbReference type="PANTHER" id="PTHR45875:SF1">
    <property type="entry name" value="METHYLTRANSFERASE N6AMT1"/>
    <property type="match status" value="1"/>
</dbReference>
<dbReference type="EMBL" id="BDSA01000003">
    <property type="protein sequence ID" value="GBE61468.1"/>
    <property type="molecule type" value="Genomic_DNA"/>
</dbReference>
<comment type="similarity">
    <text evidence="2">Belongs to the eukaryotic/archaeal PrmC-related family.</text>
</comment>
<sequence>MVANVGRINVDYAHVESGEFRDTVYCPCQDTFLFVDALQSDIEHLCRREIAVVMEIGSGSGYISAYLLKLLRDNRRGTACRSTHRRDNGSSQCTEASSDATEGNCGSSYESGSPFVIAVDINPFANAATMKTFQNNGVADKADAIGMDMFASLNSRISKKMVDIVMFNPPYVPSDSTDPTNQCLDMAWNGGAMGSEVTDRFIASVKEYLSQHGTVYLLVEKRNDVNSVLQSIEKQGFHAEVGFKASHNAYHMRQVIITRKLLWETLSVIRFCMRENADVTAIQRQ</sequence>
<evidence type="ECO:0000256" key="4">
    <source>
        <dbReference type="ARBA" id="ARBA00022679"/>
    </source>
</evidence>
<dbReference type="VEuPathDB" id="PiroplasmaDB:BOVATA_029610"/>
<evidence type="ECO:0000313" key="8">
    <source>
        <dbReference type="EMBL" id="GBE61468.1"/>
    </source>
</evidence>
<organism evidence="8 9">
    <name type="scientific">Babesia ovata</name>
    <dbReference type="NCBI Taxonomy" id="189622"/>
    <lineage>
        <taxon>Eukaryota</taxon>
        <taxon>Sar</taxon>
        <taxon>Alveolata</taxon>
        <taxon>Apicomplexa</taxon>
        <taxon>Aconoidasida</taxon>
        <taxon>Piroplasmida</taxon>
        <taxon>Babesiidae</taxon>
        <taxon>Babesia</taxon>
    </lineage>
</organism>
<dbReference type="GO" id="GO:0005634">
    <property type="term" value="C:nucleus"/>
    <property type="evidence" value="ECO:0007669"/>
    <property type="project" value="UniProtKB-SubCell"/>
</dbReference>
<evidence type="ECO:0000256" key="6">
    <source>
        <dbReference type="ARBA" id="ARBA00023242"/>
    </source>
</evidence>
<keyword evidence="6" id="KW-0539">Nucleus</keyword>
<dbReference type="GO" id="GO:0035657">
    <property type="term" value="C:eRF1 methyltransferase complex"/>
    <property type="evidence" value="ECO:0007669"/>
    <property type="project" value="TreeGrafter"/>
</dbReference>
<dbReference type="InterPro" id="IPR052190">
    <property type="entry name" value="Euk-Arch_PrmC-MTase"/>
</dbReference>
<dbReference type="AlphaFoldDB" id="A0A2H6KEP4"/>
<keyword evidence="4 8" id="KW-0808">Transferase</keyword>
<dbReference type="GO" id="GO:0008757">
    <property type="term" value="F:S-adenosylmethionine-dependent methyltransferase activity"/>
    <property type="evidence" value="ECO:0007669"/>
    <property type="project" value="TreeGrafter"/>
</dbReference>
<comment type="subcellular location">
    <subcellularLocation>
        <location evidence="1">Nucleus</location>
    </subcellularLocation>
</comment>
<dbReference type="Proteomes" id="UP000236319">
    <property type="component" value="Unassembled WGS sequence"/>
</dbReference>
<dbReference type="SUPFAM" id="SSF53335">
    <property type="entry name" value="S-adenosyl-L-methionine-dependent methyltransferases"/>
    <property type="match status" value="1"/>
</dbReference>
<dbReference type="FunFam" id="3.40.50.150:FF:000077">
    <property type="entry name" value="HemK methyltransferase family member 2"/>
    <property type="match status" value="1"/>
</dbReference>
<protein>
    <submittedName>
        <fullName evidence="8">HemK methyltransferase family member 2-like protein, putative</fullName>
    </submittedName>
</protein>
<feature type="region of interest" description="Disordered" evidence="7">
    <location>
        <begin position="80"/>
        <end position="105"/>
    </location>
</feature>
<dbReference type="GO" id="GO:0008276">
    <property type="term" value="F:protein methyltransferase activity"/>
    <property type="evidence" value="ECO:0007669"/>
    <property type="project" value="TreeGrafter"/>
</dbReference>
<dbReference type="InterPro" id="IPR004557">
    <property type="entry name" value="PrmC-related"/>
</dbReference>
<reference evidence="8 9" key="1">
    <citation type="journal article" date="2017" name="BMC Genomics">
        <title>Whole-genome assembly of Babesia ovata and comparative genomics between closely related pathogens.</title>
        <authorList>
            <person name="Yamagishi J."/>
            <person name="Asada M."/>
            <person name="Hakimi H."/>
            <person name="Tanaka T.Q."/>
            <person name="Sugimoto C."/>
            <person name="Kawazu S."/>
        </authorList>
    </citation>
    <scope>NUCLEOTIDE SEQUENCE [LARGE SCALE GENOMIC DNA]</scope>
    <source>
        <strain evidence="8 9">Miyake</strain>
    </source>
</reference>
<evidence type="ECO:0000256" key="2">
    <source>
        <dbReference type="ARBA" id="ARBA00006149"/>
    </source>
</evidence>
<dbReference type="Gene3D" id="3.40.50.150">
    <property type="entry name" value="Vaccinia Virus protein VP39"/>
    <property type="match status" value="1"/>
</dbReference>
<keyword evidence="3 8" id="KW-0489">Methyltransferase</keyword>
<evidence type="ECO:0000256" key="5">
    <source>
        <dbReference type="ARBA" id="ARBA00022691"/>
    </source>
</evidence>
<feature type="compositionally biased region" description="Polar residues" evidence="7">
    <location>
        <begin position="89"/>
        <end position="105"/>
    </location>
</feature>
<gene>
    <name evidence="8" type="ORF">BOVATA_029610</name>
</gene>
<dbReference type="NCBIfam" id="TIGR00537">
    <property type="entry name" value="hemK_rel_arch"/>
    <property type="match status" value="1"/>
</dbReference>
<comment type="caution">
    <text evidence="8">The sequence shown here is derived from an EMBL/GenBank/DDBJ whole genome shotgun (WGS) entry which is preliminary data.</text>
</comment>
<dbReference type="GeneID" id="39875238"/>
<dbReference type="InterPro" id="IPR029063">
    <property type="entry name" value="SAM-dependent_MTases_sf"/>
</dbReference>
<dbReference type="RefSeq" id="XP_028867711.1">
    <property type="nucleotide sequence ID" value="XM_029011878.1"/>
</dbReference>
<evidence type="ECO:0000313" key="9">
    <source>
        <dbReference type="Proteomes" id="UP000236319"/>
    </source>
</evidence>
<name>A0A2H6KEP4_9APIC</name>
<dbReference type="OrthoDB" id="406152at2759"/>
<keyword evidence="9" id="KW-1185">Reference proteome</keyword>